<evidence type="ECO:0000259" key="2">
    <source>
        <dbReference type="Pfam" id="PF25218"/>
    </source>
</evidence>
<name>A0A1I1JU50_9SPHI</name>
<dbReference type="AlphaFoldDB" id="A0A1I1JU50"/>
<dbReference type="Pfam" id="PF20405">
    <property type="entry name" value="DUF6695"/>
    <property type="match status" value="1"/>
</dbReference>
<dbReference type="Pfam" id="PF25218">
    <property type="entry name" value="TseH"/>
    <property type="match status" value="1"/>
</dbReference>
<evidence type="ECO:0000259" key="1">
    <source>
        <dbReference type="Pfam" id="PF20405"/>
    </source>
</evidence>
<dbReference type="Proteomes" id="UP000199577">
    <property type="component" value="Unassembled WGS sequence"/>
</dbReference>
<proteinExistence type="predicted"/>
<organism evidence="3 4">
    <name type="scientific">Parapedobacter composti</name>
    <dbReference type="NCBI Taxonomy" id="623281"/>
    <lineage>
        <taxon>Bacteria</taxon>
        <taxon>Pseudomonadati</taxon>
        <taxon>Bacteroidota</taxon>
        <taxon>Sphingobacteriia</taxon>
        <taxon>Sphingobacteriales</taxon>
        <taxon>Sphingobacteriaceae</taxon>
        <taxon>Parapedobacter</taxon>
    </lineage>
</organism>
<dbReference type="RefSeq" id="WP_090974149.1">
    <property type="nucleotide sequence ID" value="NZ_FOLL01000013.1"/>
</dbReference>
<reference evidence="3 4" key="1">
    <citation type="submission" date="2016-10" db="EMBL/GenBank/DDBJ databases">
        <authorList>
            <person name="de Groot N.N."/>
        </authorList>
    </citation>
    <scope>NUCLEOTIDE SEQUENCE [LARGE SCALE GENOMIC DNA]</scope>
    <source>
        <strain evidence="3 4">DSM 22900</strain>
    </source>
</reference>
<feature type="domain" description="DUF6695" evidence="1">
    <location>
        <begin position="267"/>
        <end position="340"/>
    </location>
</feature>
<dbReference type="InterPro" id="IPR057382">
    <property type="entry name" value="TseH"/>
</dbReference>
<gene>
    <name evidence="3" type="ORF">SAMN05421747_11348</name>
</gene>
<feature type="domain" description="Type VI secretion system effector TseH-like" evidence="2">
    <location>
        <begin position="13"/>
        <end position="172"/>
    </location>
</feature>
<evidence type="ECO:0000313" key="4">
    <source>
        <dbReference type="Proteomes" id="UP000199577"/>
    </source>
</evidence>
<accession>A0A1I1JU50</accession>
<dbReference type="STRING" id="623281.SAMN05421747_11348"/>
<dbReference type="OrthoDB" id="695573at2"/>
<keyword evidence="4" id="KW-1185">Reference proteome</keyword>
<evidence type="ECO:0000313" key="3">
    <source>
        <dbReference type="EMBL" id="SFC51895.1"/>
    </source>
</evidence>
<sequence length="353" mass="39234">MEERVEAAYHDLALVLAWPDQTARGDERWMAMLKQAGIVKNLNFKVGHAAIVLVHRSTGALQYYDFGRYITPRGYGRARSAASDPRLELTTLATFNTQGHISNLHVILDELHQKEYATHGKGRLFFSVAERICYRSANRFAQQVVERGPIKYGAIAPGNNSCSRFVAQILSAGLPAGTPARRRISLPETIKPSPMSNVVNASSDKTVYCFQKGTLSPRKMGRLQSLRFQWNLLQQNLSATKARALPCDDNPGNVGEPDRPLTVPESAQWLGGIGEGAWYALERAAGGLMVVKYAVSGSEDYRISCVASCPVNVDKPYRFTYHCHHQQHTIVQNNKHIVLTTLFDHTCKHTQTA</sequence>
<dbReference type="InterPro" id="IPR046517">
    <property type="entry name" value="DUF6695"/>
</dbReference>
<protein>
    <submittedName>
        <fullName evidence="3">Uncharacterized protein</fullName>
    </submittedName>
</protein>
<dbReference type="EMBL" id="FOLL01000013">
    <property type="protein sequence ID" value="SFC51895.1"/>
    <property type="molecule type" value="Genomic_DNA"/>
</dbReference>